<protein>
    <submittedName>
        <fullName evidence="2">Uncharacterized protein</fullName>
    </submittedName>
</protein>
<dbReference type="Ensembl" id="ENSCINT00000024128.2">
    <property type="protein sequence ID" value="ENSCINP00000023882.2"/>
    <property type="gene ID" value="ENSCING00000006538.3"/>
</dbReference>
<feature type="compositionally biased region" description="Basic and acidic residues" evidence="1">
    <location>
        <begin position="72"/>
        <end position="82"/>
    </location>
</feature>
<feature type="compositionally biased region" description="Polar residues" evidence="1">
    <location>
        <begin position="134"/>
        <end position="148"/>
    </location>
</feature>
<keyword evidence="3" id="KW-1185">Reference proteome</keyword>
<evidence type="ECO:0000313" key="2">
    <source>
        <dbReference type="Ensembl" id="ENSCINP00000023882.2"/>
    </source>
</evidence>
<proteinExistence type="predicted"/>
<name>F6PT87_CIOIN</name>
<accession>F6PT87</accession>
<reference evidence="3" key="1">
    <citation type="journal article" date="2002" name="Science">
        <title>The draft genome of Ciona intestinalis: insights into chordate and vertebrate origins.</title>
        <authorList>
            <person name="Dehal P."/>
            <person name="Satou Y."/>
            <person name="Campbell R.K."/>
            <person name="Chapman J."/>
            <person name="Degnan B."/>
            <person name="De Tomaso A."/>
            <person name="Davidson B."/>
            <person name="Di Gregorio A."/>
            <person name="Gelpke M."/>
            <person name="Goodstein D.M."/>
            <person name="Harafuji N."/>
            <person name="Hastings K.E."/>
            <person name="Ho I."/>
            <person name="Hotta K."/>
            <person name="Huang W."/>
            <person name="Kawashima T."/>
            <person name="Lemaire P."/>
            <person name="Martinez D."/>
            <person name="Meinertzhagen I.A."/>
            <person name="Necula S."/>
            <person name="Nonaka M."/>
            <person name="Putnam N."/>
            <person name="Rash S."/>
            <person name="Saiga H."/>
            <person name="Satake M."/>
            <person name="Terry A."/>
            <person name="Yamada L."/>
            <person name="Wang H.G."/>
            <person name="Awazu S."/>
            <person name="Azumi K."/>
            <person name="Boore J."/>
            <person name="Branno M."/>
            <person name="Chin-Bow S."/>
            <person name="DeSantis R."/>
            <person name="Doyle S."/>
            <person name="Francino P."/>
            <person name="Keys D.N."/>
            <person name="Haga S."/>
            <person name="Hayashi H."/>
            <person name="Hino K."/>
            <person name="Imai K.S."/>
            <person name="Inaba K."/>
            <person name="Kano S."/>
            <person name="Kobayashi K."/>
            <person name="Kobayashi M."/>
            <person name="Lee B.I."/>
            <person name="Makabe K.W."/>
            <person name="Manohar C."/>
            <person name="Matassi G."/>
            <person name="Medina M."/>
            <person name="Mochizuki Y."/>
            <person name="Mount S."/>
            <person name="Morishita T."/>
            <person name="Miura S."/>
            <person name="Nakayama A."/>
            <person name="Nishizaka S."/>
            <person name="Nomoto H."/>
            <person name="Ohta F."/>
            <person name="Oishi K."/>
            <person name="Rigoutsos I."/>
            <person name="Sano M."/>
            <person name="Sasaki A."/>
            <person name="Sasakura Y."/>
            <person name="Shoguchi E."/>
            <person name="Shin-i T."/>
            <person name="Spagnuolo A."/>
            <person name="Stainier D."/>
            <person name="Suzuki M.M."/>
            <person name="Tassy O."/>
            <person name="Takatori N."/>
            <person name="Tokuoka M."/>
            <person name="Yagi K."/>
            <person name="Yoshizaki F."/>
            <person name="Wada S."/>
            <person name="Zhang C."/>
            <person name="Hyatt P.D."/>
            <person name="Larimer F."/>
            <person name="Detter C."/>
            <person name="Doggett N."/>
            <person name="Glavina T."/>
            <person name="Hawkins T."/>
            <person name="Richardson P."/>
            <person name="Lucas S."/>
            <person name="Kohara Y."/>
            <person name="Levine M."/>
            <person name="Satoh N."/>
            <person name="Rokhsar D.S."/>
        </authorList>
    </citation>
    <scope>NUCLEOTIDE SEQUENCE [LARGE SCALE GENOMIC DNA]</scope>
</reference>
<dbReference type="Proteomes" id="UP000008144">
    <property type="component" value="Chromosome 9"/>
</dbReference>
<organism evidence="2 3">
    <name type="scientific">Ciona intestinalis</name>
    <name type="common">Transparent sea squirt</name>
    <name type="synonym">Ascidia intestinalis</name>
    <dbReference type="NCBI Taxonomy" id="7719"/>
    <lineage>
        <taxon>Eukaryota</taxon>
        <taxon>Metazoa</taxon>
        <taxon>Chordata</taxon>
        <taxon>Tunicata</taxon>
        <taxon>Ascidiacea</taxon>
        <taxon>Phlebobranchia</taxon>
        <taxon>Cionidae</taxon>
        <taxon>Ciona</taxon>
    </lineage>
</organism>
<feature type="compositionally biased region" description="Basic and acidic residues" evidence="1">
    <location>
        <begin position="110"/>
        <end position="131"/>
    </location>
</feature>
<dbReference type="HOGENOM" id="CLU_1224396_0_0_1"/>
<feature type="compositionally biased region" description="Low complexity" evidence="1">
    <location>
        <begin position="149"/>
        <end position="163"/>
    </location>
</feature>
<dbReference type="OMA" id="DFNNHLE"/>
<reference evidence="2" key="3">
    <citation type="submission" date="2025-08" db="UniProtKB">
        <authorList>
            <consortium name="Ensembl"/>
        </authorList>
    </citation>
    <scope>IDENTIFICATION</scope>
</reference>
<dbReference type="EMBL" id="EAAA01002997">
    <property type="status" value="NOT_ANNOTATED_CDS"/>
    <property type="molecule type" value="Genomic_DNA"/>
</dbReference>
<sequence>MSVGTTNENKYVGIYDENTMHTQVYSPVPEKYIKSKKSKAFGMTLRPRIPLKQLNAVSSIARVYLTTKHKRLESESDSERPTPQDSKLKRKMQTTFNFVAQKITGKQKRQRLESNQKVNEKTPRTQYRERMNFSPLTPNNPFDSPPTNSCSHSLRSSVSTSSSNKQKTPISRKRSYRADDFNNHLEQVSCGIQQLQANSDNLVTVI</sequence>
<reference evidence="2" key="2">
    <citation type="journal article" date="2008" name="Genome Biol.">
        <title>Improved genome assembly and evidence-based global gene model set for the chordate Ciona intestinalis: new insight into intron and operon populations.</title>
        <authorList>
            <person name="Satou Y."/>
            <person name="Mineta K."/>
            <person name="Ogasawara M."/>
            <person name="Sasakura Y."/>
            <person name="Shoguchi E."/>
            <person name="Ueno K."/>
            <person name="Yamada L."/>
            <person name="Matsumoto J."/>
            <person name="Wasserscheid J."/>
            <person name="Dewar K."/>
            <person name="Wiley G.B."/>
            <person name="Macmil S.L."/>
            <person name="Roe B.A."/>
            <person name="Zeller R.W."/>
            <person name="Hastings K.E."/>
            <person name="Lemaire P."/>
            <person name="Lindquist E."/>
            <person name="Endo T."/>
            <person name="Hotta K."/>
            <person name="Inaba K."/>
        </authorList>
    </citation>
    <scope>NUCLEOTIDE SEQUENCE [LARGE SCALE GENOMIC DNA]</scope>
    <source>
        <strain evidence="2">wild type</strain>
    </source>
</reference>
<reference evidence="2" key="4">
    <citation type="submission" date="2025-09" db="UniProtKB">
        <authorList>
            <consortium name="Ensembl"/>
        </authorList>
    </citation>
    <scope>IDENTIFICATION</scope>
</reference>
<evidence type="ECO:0000313" key="3">
    <source>
        <dbReference type="Proteomes" id="UP000008144"/>
    </source>
</evidence>
<dbReference type="AlphaFoldDB" id="F6PT87"/>
<dbReference type="GeneTree" id="ENSGT00390000011064"/>
<feature type="region of interest" description="Disordered" evidence="1">
    <location>
        <begin position="71"/>
        <end position="177"/>
    </location>
</feature>
<evidence type="ECO:0000256" key="1">
    <source>
        <dbReference type="SAM" id="MobiDB-lite"/>
    </source>
</evidence>
<dbReference type="InParanoid" id="F6PT87"/>